<dbReference type="Pfam" id="PF16124">
    <property type="entry name" value="RecQ_Zn_bind"/>
    <property type="match status" value="1"/>
</dbReference>
<evidence type="ECO:0000259" key="11">
    <source>
        <dbReference type="PROSITE" id="PS51192"/>
    </source>
</evidence>
<dbReference type="STRING" id="446470.Snas_3226"/>
<dbReference type="CDD" id="cd06223">
    <property type="entry name" value="PRTases_typeI"/>
    <property type="match status" value="1"/>
</dbReference>
<dbReference type="InterPro" id="IPR014001">
    <property type="entry name" value="Helicase_ATP-bd"/>
</dbReference>
<keyword evidence="13" id="KW-0347">Helicase</keyword>
<evidence type="ECO:0000313" key="14">
    <source>
        <dbReference type="Proteomes" id="UP000000844"/>
    </source>
</evidence>
<proteinExistence type="inferred from homology"/>
<evidence type="ECO:0000256" key="9">
    <source>
        <dbReference type="ARBA" id="ARBA00044535"/>
    </source>
</evidence>
<dbReference type="SMART" id="SM00490">
    <property type="entry name" value="HELICc"/>
    <property type="match status" value="1"/>
</dbReference>
<dbReference type="AlphaFoldDB" id="D3QBL4"/>
<organism evidence="13 14">
    <name type="scientific">Stackebrandtia nassauensis (strain DSM 44728 / CIP 108903 / NRRL B-16338 / NBRC 102104 / LLR-40K-21)</name>
    <dbReference type="NCBI Taxonomy" id="446470"/>
    <lineage>
        <taxon>Bacteria</taxon>
        <taxon>Bacillati</taxon>
        <taxon>Actinomycetota</taxon>
        <taxon>Actinomycetes</taxon>
        <taxon>Glycomycetales</taxon>
        <taxon>Glycomycetaceae</taxon>
        <taxon>Stackebrandtia</taxon>
    </lineage>
</organism>
<dbReference type="GO" id="GO:0009378">
    <property type="term" value="F:four-way junction helicase activity"/>
    <property type="evidence" value="ECO:0007669"/>
    <property type="project" value="TreeGrafter"/>
</dbReference>
<dbReference type="PROSITE" id="PS51194">
    <property type="entry name" value="HELICASE_CTER"/>
    <property type="match status" value="1"/>
</dbReference>
<dbReference type="InterPro" id="IPR011545">
    <property type="entry name" value="DEAD/DEAH_box_helicase_dom"/>
</dbReference>
<dbReference type="eggNOG" id="COG0514">
    <property type="taxonomic scope" value="Bacteria"/>
</dbReference>
<dbReference type="EMBL" id="CP001778">
    <property type="protein sequence ID" value="ADD42896.1"/>
    <property type="molecule type" value="Genomic_DNA"/>
</dbReference>
<evidence type="ECO:0000256" key="4">
    <source>
        <dbReference type="ARBA" id="ARBA00022840"/>
    </source>
</evidence>
<dbReference type="Gene3D" id="3.40.50.300">
    <property type="entry name" value="P-loop containing nucleotide triphosphate hydrolases"/>
    <property type="match status" value="2"/>
</dbReference>
<keyword evidence="4" id="KW-0067">ATP-binding</keyword>
<evidence type="ECO:0000256" key="1">
    <source>
        <dbReference type="ARBA" id="ARBA00005446"/>
    </source>
</evidence>
<dbReference type="OrthoDB" id="9760034at2"/>
<keyword evidence="6" id="KW-0413">Isomerase</keyword>
<evidence type="ECO:0000256" key="3">
    <source>
        <dbReference type="ARBA" id="ARBA00022801"/>
    </source>
</evidence>
<dbReference type="Pfam" id="PF00271">
    <property type="entry name" value="Helicase_C"/>
    <property type="match status" value="1"/>
</dbReference>
<comment type="catalytic activity">
    <reaction evidence="7">
        <text>Couples ATP hydrolysis with the unwinding of duplex DNA by translocating in the 3'-5' direction.</text>
        <dbReference type="EC" id="5.6.2.4"/>
    </reaction>
</comment>
<keyword evidence="14" id="KW-1185">Reference proteome</keyword>
<dbReference type="GO" id="GO:0005737">
    <property type="term" value="C:cytoplasm"/>
    <property type="evidence" value="ECO:0007669"/>
    <property type="project" value="TreeGrafter"/>
</dbReference>
<keyword evidence="5" id="KW-0238">DNA-binding</keyword>
<dbReference type="Gene3D" id="3.40.50.2020">
    <property type="match status" value="1"/>
</dbReference>
<dbReference type="SMART" id="SM00487">
    <property type="entry name" value="DEXDc"/>
    <property type="match status" value="1"/>
</dbReference>
<dbReference type="PANTHER" id="PTHR13710">
    <property type="entry name" value="DNA HELICASE RECQ FAMILY MEMBER"/>
    <property type="match status" value="1"/>
</dbReference>
<dbReference type="Proteomes" id="UP000000844">
    <property type="component" value="Chromosome"/>
</dbReference>
<evidence type="ECO:0000256" key="5">
    <source>
        <dbReference type="ARBA" id="ARBA00023125"/>
    </source>
</evidence>
<dbReference type="RefSeq" id="WP_013018467.1">
    <property type="nucleotide sequence ID" value="NC_013947.1"/>
</dbReference>
<dbReference type="InterPro" id="IPR027417">
    <property type="entry name" value="P-loop_NTPase"/>
</dbReference>
<accession>D3QBL4</accession>
<evidence type="ECO:0000256" key="2">
    <source>
        <dbReference type="ARBA" id="ARBA00022741"/>
    </source>
</evidence>
<dbReference type="PROSITE" id="PS51192">
    <property type="entry name" value="HELICASE_ATP_BIND_1"/>
    <property type="match status" value="1"/>
</dbReference>
<dbReference type="GO" id="GO:0003677">
    <property type="term" value="F:DNA binding"/>
    <property type="evidence" value="ECO:0007669"/>
    <property type="project" value="UniProtKB-KW"/>
</dbReference>
<dbReference type="InterPro" id="IPR000836">
    <property type="entry name" value="PRTase_dom"/>
</dbReference>
<evidence type="ECO:0000259" key="12">
    <source>
        <dbReference type="PROSITE" id="PS51194"/>
    </source>
</evidence>
<dbReference type="KEGG" id="sna:Snas_3226"/>
<dbReference type="HOGENOM" id="CLU_001103_5_0_11"/>
<dbReference type="Pfam" id="PF00270">
    <property type="entry name" value="DEAD"/>
    <property type="match status" value="1"/>
</dbReference>
<reference evidence="13 14" key="1">
    <citation type="journal article" date="2009" name="Stand. Genomic Sci.">
        <title>Complete genome sequence of Stackebrandtia nassauensis type strain (LLR-40K-21).</title>
        <authorList>
            <person name="Munk C."/>
            <person name="Lapidus A."/>
            <person name="Copeland A."/>
            <person name="Jando M."/>
            <person name="Mayilraj S."/>
            <person name="Glavina Del Rio T."/>
            <person name="Nolan M."/>
            <person name="Chen F."/>
            <person name="Lucas S."/>
            <person name="Tice H."/>
            <person name="Cheng J.F."/>
            <person name="Han C."/>
            <person name="Detter J.C."/>
            <person name="Bruce D."/>
            <person name="Goodwin L."/>
            <person name="Chain P."/>
            <person name="Pitluck S."/>
            <person name="Goker M."/>
            <person name="Ovchinikova G."/>
            <person name="Pati A."/>
            <person name="Ivanova N."/>
            <person name="Mavromatis K."/>
            <person name="Chen A."/>
            <person name="Palaniappan K."/>
            <person name="Land M."/>
            <person name="Hauser L."/>
            <person name="Chang Y.J."/>
            <person name="Jeffries C.D."/>
            <person name="Bristow J."/>
            <person name="Eisen J.A."/>
            <person name="Markowitz V."/>
            <person name="Hugenholtz P."/>
            <person name="Kyrpides N.C."/>
            <person name="Klenk H.P."/>
        </authorList>
    </citation>
    <scope>NUCLEOTIDE SEQUENCE [LARGE SCALE GENOMIC DNA]</scope>
    <source>
        <strain evidence="14">DSM 44728 / CIP 108903 / NRRL B-16338 / NBRC 102104 / LLR-40K-21</strain>
    </source>
</reference>
<comment type="similarity">
    <text evidence="1">Belongs to the helicase family. RecQ subfamily.</text>
</comment>
<dbReference type="GO" id="GO:0030894">
    <property type="term" value="C:replisome"/>
    <property type="evidence" value="ECO:0007669"/>
    <property type="project" value="TreeGrafter"/>
</dbReference>
<evidence type="ECO:0000256" key="7">
    <source>
        <dbReference type="ARBA" id="ARBA00034617"/>
    </source>
</evidence>
<dbReference type="InterPro" id="IPR029057">
    <property type="entry name" value="PRTase-like"/>
</dbReference>
<dbReference type="GO" id="GO:0005524">
    <property type="term" value="F:ATP binding"/>
    <property type="evidence" value="ECO:0007669"/>
    <property type="project" value="UniProtKB-KW"/>
</dbReference>
<dbReference type="GO" id="GO:0006281">
    <property type="term" value="P:DNA repair"/>
    <property type="evidence" value="ECO:0007669"/>
    <property type="project" value="TreeGrafter"/>
</dbReference>
<evidence type="ECO:0000313" key="13">
    <source>
        <dbReference type="EMBL" id="ADD42896.1"/>
    </source>
</evidence>
<dbReference type="GO" id="GO:0006310">
    <property type="term" value="P:DNA recombination"/>
    <property type="evidence" value="ECO:0007669"/>
    <property type="project" value="TreeGrafter"/>
</dbReference>
<dbReference type="GO" id="GO:0016787">
    <property type="term" value="F:hydrolase activity"/>
    <property type="evidence" value="ECO:0007669"/>
    <property type="project" value="UniProtKB-KW"/>
</dbReference>
<dbReference type="SUPFAM" id="SSF53271">
    <property type="entry name" value="PRTase-like"/>
    <property type="match status" value="1"/>
</dbReference>
<dbReference type="InterPro" id="IPR032284">
    <property type="entry name" value="RecQ_Zn-bd"/>
</dbReference>
<keyword evidence="2" id="KW-0547">Nucleotide-binding</keyword>
<dbReference type="PROSITE" id="PS00690">
    <property type="entry name" value="DEAH_ATP_HELICASE"/>
    <property type="match status" value="1"/>
</dbReference>
<protein>
    <recommendedName>
        <fullName evidence="9">ATP-dependent DNA helicase RecQ</fullName>
        <ecNumber evidence="8">5.6.2.4</ecNumber>
    </recommendedName>
    <alternativeName>
        <fullName evidence="10">DNA 3'-5' helicase RecQ</fullName>
    </alternativeName>
</protein>
<dbReference type="InterPro" id="IPR002464">
    <property type="entry name" value="DNA/RNA_helicase_DEAH_CS"/>
</dbReference>
<dbReference type="EC" id="5.6.2.4" evidence="8"/>
<keyword evidence="3" id="KW-0378">Hydrolase</keyword>
<dbReference type="SUPFAM" id="SSF52540">
    <property type="entry name" value="P-loop containing nucleoside triphosphate hydrolases"/>
    <property type="match status" value="1"/>
</dbReference>
<evidence type="ECO:0000256" key="8">
    <source>
        <dbReference type="ARBA" id="ARBA00034808"/>
    </source>
</evidence>
<dbReference type="eggNOG" id="COG1040">
    <property type="taxonomic scope" value="Bacteria"/>
</dbReference>
<feature type="domain" description="Helicase ATP-binding" evidence="11">
    <location>
        <begin position="31"/>
        <end position="206"/>
    </location>
</feature>
<dbReference type="GO" id="GO:0043138">
    <property type="term" value="F:3'-5' DNA helicase activity"/>
    <property type="evidence" value="ECO:0007669"/>
    <property type="project" value="UniProtKB-EC"/>
</dbReference>
<sequence length="691" mass="74731">MNEVLDKAQTVLESLAGPEAVLRRDQATAIASLVTDRRRVLLVQRTGFGKSAVYFVATRLLRDQGAGPTVIVSPLLALMRNQIAAAESAGINARTVNSANTHEWDEIFADVAADAVDVLLVSPERLNNPDFRDLVLPKLAAAAGMLVVDEAHCISDWGHDFRPDYRRLKTFLAGLSPQVPVLATTATANARVSADVAEQLGGDTLVLRGGLDRSSLRLSVVDVDDNARRLAWLDTWLHRLDGSGIIYTLTVAAAHDIAEHLRGQGHDVAAYSGQTDTGERLRLEDDLLGNRVKALIATSALGMGFDKPDLGFVVHYGAPPSPVAYYQQVGRAGRARDRAEVVLLPGREDTRVWDYFASLAFPAEDVVRKTLEVLAEADRPLSSAVLESRVDLSRNRLEMMLKVLDVDGAVKRVKGGWQHTGRDWEYDRDRYERVAQTRRAEQRRMLDYAATTECRMAFLRTELDDADANACGRCDNCAGTAFDEPLPVEALAAAEASLNRPGVATEPRRMWPPGMAAAGIDVAGKIPVDERAETGRVLARLSDIGWGGALRALFADSGDTAVDEAMFAAVVKVLAAWDWPKRPDTVVSMGSRSRPGLVDGLARRIAEVGRMDYAGAMRRDAAAPSRTGASNSAQRLRQVWDTFQPPPVADGAVVLLVDDLRDSGWSATVAARQLRLAGAAAVCPLALALDG</sequence>
<gene>
    <name evidence="13" type="ordered locus">Snas_3226</name>
</gene>
<dbReference type="GO" id="GO:0043590">
    <property type="term" value="C:bacterial nucleoid"/>
    <property type="evidence" value="ECO:0007669"/>
    <property type="project" value="TreeGrafter"/>
</dbReference>
<feature type="domain" description="Helicase C-terminal" evidence="12">
    <location>
        <begin position="232"/>
        <end position="382"/>
    </location>
</feature>
<dbReference type="InterPro" id="IPR001650">
    <property type="entry name" value="Helicase_C-like"/>
</dbReference>
<evidence type="ECO:0000256" key="6">
    <source>
        <dbReference type="ARBA" id="ARBA00023235"/>
    </source>
</evidence>
<dbReference type="PANTHER" id="PTHR13710:SF105">
    <property type="entry name" value="ATP-DEPENDENT DNA HELICASE Q1"/>
    <property type="match status" value="1"/>
</dbReference>
<name>D3QBL4_STANL</name>
<evidence type="ECO:0000256" key="10">
    <source>
        <dbReference type="ARBA" id="ARBA00044550"/>
    </source>
</evidence>